<dbReference type="InterPro" id="IPR036397">
    <property type="entry name" value="RNaseH_sf"/>
</dbReference>
<dbReference type="InterPro" id="IPR012337">
    <property type="entry name" value="RNaseH-like_sf"/>
</dbReference>
<protein>
    <submittedName>
        <fullName evidence="1">Uncharacterized protein</fullName>
    </submittedName>
</protein>
<accession>A0A8T0DC91</accession>
<proteinExistence type="predicted"/>
<keyword evidence="2" id="KW-1185">Reference proteome</keyword>
<dbReference type="SUPFAM" id="SSF53098">
    <property type="entry name" value="Ribonuclease H-like"/>
    <property type="match status" value="1"/>
</dbReference>
<gene>
    <name evidence="1" type="ORF">P879_09865</name>
</gene>
<dbReference type="GO" id="GO:0003676">
    <property type="term" value="F:nucleic acid binding"/>
    <property type="evidence" value="ECO:0007669"/>
    <property type="project" value="InterPro"/>
</dbReference>
<reference evidence="1 2" key="1">
    <citation type="submission" date="2019-07" db="EMBL/GenBank/DDBJ databases">
        <title>Annotation for the trematode Paragonimus westermani.</title>
        <authorList>
            <person name="Choi Y.-J."/>
        </authorList>
    </citation>
    <scope>NUCLEOTIDE SEQUENCE [LARGE SCALE GENOMIC DNA]</scope>
    <source>
        <strain evidence="1">180907_Pwestermani</strain>
    </source>
</reference>
<evidence type="ECO:0000313" key="2">
    <source>
        <dbReference type="Proteomes" id="UP000699462"/>
    </source>
</evidence>
<dbReference type="OrthoDB" id="10062030at2759"/>
<dbReference type="AlphaFoldDB" id="A0A8T0DC91"/>
<organism evidence="1 2">
    <name type="scientific">Paragonimus westermani</name>
    <dbReference type="NCBI Taxonomy" id="34504"/>
    <lineage>
        <taxon>Eukaryota</taxon>
        <taxon>Metazoa</taxon>
        <taxon>Spiralia</taxon>
        <taxon>Lophotrochozoa</taxon>
        <taxon>Platyhelminthes</taxon>
        <taxon>Trematoda</taxon>
        <taxon>Digenea</taxon>
        <taxon>Plagiorchiida</taxon>
        <taxon>Troglotremata</taxon>
        <taxon>Troglotrematidae</taxon>
        <taxon>Paragonimus</taxon>
    </lineage>
</organism>
<dbReference type="Proteomes" id="UP000699462">
    <property type="component" value="Unassembled WGS sequence"/>
</dbReference>
<name>A0A8T0DC91_9TREM</name>
<dbReference type="Gene3D" id="3.30.420.10">
    <property type="entry name" value="Ribonuclease H-like superfamily/Ribonuclease H"/>
    <property type="match status" value="1"/>
</dbReference>
<dbReference type="EMBL" id="JTDF01007367">
    <property type="protein sequence ID" value="KAF8565062.1"/>
    <property type="molecule type" value="Genomic_DNA"/>
</dbReference>
<comment type="caution">
    <text evidence="1">The sequence shown here is derived from an EMBL/GenBank/DDBJ whole genome shotgun (WGS) entry which is preliminary data.</text>
</comment>
<evidence type="ECO:0000313" key="1">
    <source>
        <dbReference type="EMBL" id="KAF8565062.1"/>
    </source>
</evidence>
<sequence length="256" mass="28812">MTGILTHLKSTIKAEYKHGENHPAVLTSVTHWQASNEETLLVYTAEVERTTKNNPPAPTHGGPRIPRDAGTQGWTQIQSEDPDLHPTYQRLLQGQRRPNKQEITGTSWETRCLWALLPKLAVQENVLHFRNGPPYLRRATAHHPEGSGLVERTSCTLKNLLKAFVNHETTFDSDVAWPRCPLAYRDTVRASTCQAPHLMVSGREPRLASDTLPPTDHHEPLLTSEHIRHMHSSLVRGYQLAMSHLQGVQRRPGGLL</sequence>